<dbReference type="EMBL" id="ML208259">
    <property type="protein sequence ID" value="TFK77250.1"/>
    <property type="molecule type" value="Genomic_DNA"/>
</dbReference>
<sequence>MSANTQRQTNRLYQQDIVQRASHPFNIGIILRSWHDAEDVHPAAATVDPVMRPLNSGEVGVSFIGETGGREVLQESELRLVDRTLQPGDICKRSIDDVRSGVVTKVRVKARLEHAVSGEHVDGWWTSDEVEHSGDPDIGEYVITDDWLGQTYDESLVEATSGQVVRLPEMSSRLFVGEKGNDIFPTSTSSSRLMNFLRGNRMEGVDTVVSVKHTLDPREAENKSRPPRFWHGSDIAKLTVIRGRPDLEMRVGDQMKFKDSTTQGHPVTRHGREGDSNGVVTVQTYFVAETRTSLEVLWQDGVRETLPSTDIIPYYNPDEYDCWPGDQVIWKSEDQSRAAIVQTVNAEERTAKILFGDTSKVELVSVLELDPHGTPDAASDPQAMPDGLGVYRGDVVFIHKPGTTNGYTMPRVPRIGELEPWVREVQGQMRGWRKEMADIGDNLANENPKTFDVCMAHPGSGEFHWVGEVTDLKLDGMVEVTHPDWSVAIYPLERLTKLYDGIEQLEDDPIGDGPHEHDSLQQDEVWAYNDEGIWEQIPDGEGDWEDEGDEEAEGPMEVVDAESNGWGSDIDDDIMSEDSVVGPGRGTTIPPLVKVDFPPLRRESSTSDEAPSESRPVSWKRFDILSSTPPDHAFYGTETITPPRAFVSRLAKEYRVLTTSLPDSIVVRAYEDRVDLLRTLIIGPENTPYQDAPFVIDWQLDSSFPQSPPIAHFWSWTNGNGRVNPNLYEEGKVCLSILGTWAGDKNETWNPARSSLLQALVSIQGLVLVKEPWFCEPAYEKLRGTEEGSVNSRLYNEKAYILSRGFVRRALEVPMGGLESEIRWIYYDDHKLERIVAEAEALIETSRGSTGQSASNTELAVPRLTVGGIITLERTLKKLRGILDQILESR</sequence>
<evidence type="ECO:0000313" key="1">
    <source>
        <dbReference type="EMBL" id="TFK77250.1"/>
    </source>
</evidence>
<evidence type="ECO:0000313" key="2">
    <source>
        <dbReference type="Proteomes" id="UP000308600"/>
    </source>
</evidence>
<proteinExistence type="predicted"/>
<name>A0ACD3BH90_9AGAR</name>
<protein>
    <submittedName>
        <fullName evidence="1">Uncharacterized protein</fullName>
    </submittedName>
</protein>
<keyword evidence="2" id="KW-1185">Reference proteome</keyword>
<reference evidence="1 2" key="1">
    <citation type="journal article" date="2019" name="Nat. Ecol. Evol.">
        <title>Megaphylogeny resolves global patterns of mushroom evolution.</title>
        <authorList>
            <person name="Varga T."/>
            <person name="Krizsan K."/>
            <person name="Foldi C."/>
            <person name="Dima B."/>
            <person name="Sanchez-Garcia M."/>
            <person name="Sanchez-Ramirez S."/>
            <person name="Szollosi G.J."/>
            <person name="Szarkandi J.G."/>
            <person name="Papp V."/>
            <person name="Albert L."/>
            <person name="Andreopoulos W."/>
            <person name="Angelini C."/>
            <person name="Antonin V."/>
            <person name="Barry K.W."/>
            <person name="Bougher N.L."/>
            <person name="Buchanan P."/>
            <person name="Buyck B."/>
            <person name="Bense V."/>
            <person name="Catcheside P."/>
            <person name="Chovatia M."/>
            <person name="Cooper J."/>
            <person name="Damon W."/>
            <person name="Desjardin D."/>
            <person name="Finy P."/>
            <person name="Geml J."/>
            <person name="Haridas S."/>
            <person name="Hughes K."/>
            <person name="Justo A."/>
            <person name="Karasinski D."/>
            <person name="Kautmanova I."/>
            <person name="Kiss B."/>
            <person name="Kocsube S."/>
            <person name="Kotiranta H."/>
            <person name="LaButti K.M."/>
            <person name="Lechner B.E."/>
            <person name="Liimatainen K."/>
            <person name="Lipzen A."/>
            <person name="Lukacs Z."/>
            <person name="Mihaltcheva S."/>
            <person name="Morgado L.N."/>
            <person name="Niskanen T."/>
            <person name="Noordeloos M.E."/>
            <person name="Ohm R.A."/>
            <person name="Ortiz-Santana B."/>
            <person name="Ovrebo C."/>
            <person name="Racz N."/>
            <person name="Riley R."/>
            <person name="Savchenko A."/>
            <person name="Shiryaev A."/>
            <person name="Soop K."/>
            <person name="Spirin V."/>
            <person name="Szebenyi C."/>
            <person name="Tomsovsky M."/>
            <person name="Tulloss R.E."/>
            <person name="Uehling J."/>
            <person name="Grigoriev I.V."/>
            <person name="Vagvolgyi C."/>
            <person name="Papp T."/>
            <person name="Martin F.M."/>
            <person name="Miettinen O."/>
            <person name="Hibbett D.S."/>
            <person name="Nagy L.G."/>
        </authorList>
    </citation>
    <scope>NUCLEOTIDE SEQUENCE [LARGE SCALE GENOMIC DNA]</scope>
    <source>
        <strain evidence="1 2">NL-1719</strain>
    </source>
</reference>
<gene>
    <name evidence="1" type="ORF">BDN72DRAFT_852405</name>
</gene>
<dbReference type="Proteomes" id="UP000308600">
    <property type="component" value="Unassembled WGS sequence"/>
</dbReference>
<accession>A0ACD3BH90</accession>
<organism evidence="1 2">
    <name type="scientific">Pluteus cervinus</name>
    <dbReference type="NCBI Taxonomy" id="181527"/>
    <lineage>
        <taxon>Eukaryota</taxon>
        <taxon>Fungi</taxon>
        <taxon>Dikarya</taxon>
        <taxon>Basidiomycota</taxon>
        <taxon>Agaricomycotina</taxon>
        <taxon>Agaricomycetes</taxon>
        <taxon>Agaricomycetidae</taxon>
        <taxon>Agaricales</taxon>
        <taxon>Pluteineae</taxon>
        <taxon>Pluteaceae</taxon>
        <taxon>Pluteus</taxon>
    </lineage>
</organism>